<proteinExistence type="predicted"/>
<protein>
    <submittedName>
        <fullName evidence="2">Uncharacterized protein</fullName>
    </submittedName>
</protein>
<dbReference type="GO" id="GO:0003676">
    <property type="term" value="F:nucleic acid binding"/>
    <property type="evidence" value="ECO:0007669"/>
    <property type="project" value="InterPro"/>
</dbReference>
<feature type="signal peptide" evidence="1">
    <location>
        <begin position="1"/>
        <end position="20"/>
    </location>
</feature>
<dbReference type="InterPro" id="IPR036397">
    <property type="entry name" value="RNaseH_sf"/>
</dbReference>
<evidence type="ECO:0000313" key="3">
    <source>
        <dbReference type="Proteomes" id="UP000265000"/>
    </source>
</evidence>
<reference evidence="2" key="2">
    <citation type="submission" date="2025-09" db="UniProtKB">
        <authorList>
            <consortium name="Ensembl"/>
        </authorList>
    </citation>
    <scope>IDENTIFICATION</scope>
</reference>
<keyword evidence="1" id="KW-0732">Signal</keyword>
<dbReference type="Proteomes" id="UP000265000">
    <property type="component" value="Unplaced"/>
</dbReference>
<dbReference type="AlphaFoldDB" id="A0A3Q2QFD9"/>
<keyword evidence="3" id="KW-1185">Reference proteome</keyword>
<organism evidence="2 3">
    <name type="scientific">Fundulus heteroclitus</name>
    <name type="common">Killifish</name>
    <name type="synonym">Mummichog</name>
    <dbReference type="NCBI Taxonomy" id="8078"/>
    <lineage>
        <taxon>Eukaryota</taxon>
        <taxon>Metazoa</taxon>
        <taxon>Chordata</taxon>
        <taxon>Craniata</taxon>
        <taxon>Vertebrata</taxon>
        <taxon>Euteleostomi</taxon>
        <taxon>Actinopterygii</taxon>
        <taxon>Neopterygii</taxon>
        <taxon>Teleostei</taxon>
        <taxon>Neoteleostei</taxon>
        <taxon>Acanthomorphata</taxon>
        <taxon>Ovalentaria</taxon>
        <taxon>Atherinomorphae</taxon>
        <taxon>Cyprinodontiformes</taxon>
        <taxon>Fundulidae</taxon>
        <taxon>Fundulus</taxon>
    </lineage>
</organism>
<feature type="chain" id="PRO_5018664590" evidence="1">
    <location>
        <begin position="21"/>
        <end position="120"/>
    </location>
</feature>
<evidence type="ECO:0000313" key="2">
    <source>
        <dbReference type="Ensembl" id="ENSFHEP00000026028.1"/>
    </source>
</evidence>
<reference evidence="2" key="1">
    <citation type="submission" date="2025-08" db="UniProtKB">
        <authorList>
            <consortium name="Ensembl"/>
        </authorList>
    </citation>
    <scope>IDENTIFICATION</scope>
</reference>
<dbReference type="Ensembl" id="ENSFHET00000003768.1">
    <property type="protein sequence ID" value="ENSFHEP00000026028.1"/>
    <property type="gene ID" value="ENSFHEG00000008576.1"/>
</dbReference>
<evidence type="ECO:0000256" key="1">
    <source>
        <dbReference type="SAM" id="SignalP"/>
    </source>
</evidence>
<sequence length="120" mass="13516">SGLGVHILLYILNILYKTGVLVTDHKLYWPAQNPELNPIERLWASHPASASDLTNGLLEKWSKVGMSMLLNLDRNHTPIKVAVAVNIPLNPMEPWDITHTKMFDYIAYVLNLAEETGLLI</sequence>
<name>A0A3Q2QFD9_FUNHE</name>
<accession>A0A3Q2QFD9</accession>
<dbReference type="Gene3D" id="3.30.420.10">
    <property type="entry name" value="Ribonuclease H-like superfamily/Ribonuclease H"/>
    <property type="match status" value="1"/>
</dbReference>